<reference evidence="2 3" key="1">
    <citation type="submission" date="2010-04" db="EMBL/GenBank/DDBJ databases">
        <authorList>
            <person name="Muzny D."/>
            <person name="Qin X."/>
            <person name="Deng J."/>
            <person name="Jiang H."/>
            <person name="Liu Y."/>
            <person name="Qu J."/>
            <person name="Song X.-Z."/>
            <person name="Zhang L."/>
            <person name="Thornton R."/>
            <person name="Coyle M."/>
            <person name="Francisco L."/>
            <person name="Jackson L."/>
            <person name="Javaid M."/>
            <person name="Korchina V."/>
            <person name="Kovar C."/>
            <person name="Mata R."/>
            <person name="Mathew T."/>
            <person name="Ngo R."/>
            <person name="Nguyen L."/>
            <person name="Nguyen N."/>
            <person name="Okwuonu G."/>
            <person name="Ongeri F."/>
            <person name="Pham C."/>
            <person name="Simmons D."/>
            <person name="Wilczek-Boney K."/>
            <person name="Hale W."/>
            <person name="Jakkamsetti A."/>
            <person name="Pham P."/>
            <person name="Ruth R."/>
            <person name="San Lucas F."/>
            <person name="Warren J."/>
            <person name="Zhang J."/>
            <person name="Zhao Z."/>
            <person name="Zhou C."/>
            <person name="Zhu D."/>
            <person name="Lee S."/>
            <person name="Bess C."/>
            <person name="Blankenburg K."/>
            <person name="Forbes L."/>
            <person name="Fu Q."/>
            <person name="Gubbala S."/>
            <person name="Hirani K."/>
            <person name="Jayaseelan J.C."/>
            <person name="Lara F."/>
            <person name="Munidasa M."/>
            <person name="Palculict T."/>
            <person name="Patil S."/>
            <person name="Pu L.-L."/>
            <person name="Saada N."/>
            <person name="Tang L."/>
            <person name="Weissenberger G."/>
            <person name="Zhu Y."/>
            <person name="Hemphill L."/>
            <person name="Shang Y."/>
            <person name="Youmans B."/>
            <person name="Ayvaz T."/>
            <person name="Ross M."/>
            <person name="Santibanez J."/>
            <person name="Aqrawi P."/>
            <person name="Gross S."/>
            <person name="Joshi V."/>
            <person name="Fowler G."/>
            <person name="Nazareth L."/>
            <person name="Reid J."/>
            <person name="Worley K."/>
            <person name="Petrosino J."/>
            <person name="Highlander S."/>
            <person name="Gibbs R."/>
        </authorList>
    </citation>
    <scope>NUCLEOTIDE SEQUENCE [LARGE SCALE GENOMIC DNA]</scope>
    <source>
        <strain evidence="2 3">ATCC BAA-614</strain>
    </source>
</reference>
<protein>
    <submittedName>
        <fullName evidence="2">Uncharacterized protein</fullName>
    </submittedName>
</protein>
<keyword evidence="1" id="KW-1133">Transmembrane helix</keyword>
<evidence type="ECO:0000256" key="1">
    <source>
        <dbReference type="SAM" id="Phobius"/>
    </source>
</evidence>
<organism evidence="2 3">
    <name type="scientific">Mycobacterium parascrofulaceum ATCC BAA-614</name>
    <dbReference type="NCBI Taxonomy" id="525368"/>
    <lineage>
        <taxon>Bacteria</taxon>
        <taxon>Bacillati</taxon>
        <taxon>Actinomycetota</taxon>
        <taxon>Actinomycetes</taxon>
        <taxon>Mycobacteriales</taxon>
        <taxon>Mycobacteriaceae</taxon>
        <taxon>Mycobacterium</taxon>
        <taxon>Mycobacterium simiae complex</taxon>
    </lineage>
</organism>
<feature type="transmembrane region" description="Helical" evidence="1">
    <location>
        <begin position="20"/>
        <end position="40"/>
    </location>
</feature>
<dbReference type="EMBL" id="ADNV01000123">
    <property type="protein sequence ID" value="EFG78415.1"/>
    <property type="molecule type" value="Genomic_DNA"/>
</dbReference>
<keyword evidence="1" id="KW-0472">Membrane</keyword>
<accession>D5P6B3</accession>
<evidence type="ECO:0000313" key="3">
    <source>
        <dbReference type="Proteomes" id="UP000003653"/>
    </source>
</evidence>
<keyword evidence="3" id="KW-1185">Reference proteome</keyword>
<dbReference type="AlphaFoldDB" id="D5P6B3"/>
<gene>
    <name evidence="2" type="ORF">HMPREF0591_1707</name>
</gene>
<sequence>MSFIDQFSRHCSVAPLGFRGGATLALLVAEVIVGLVANSLC</sequence>
<comment type="caution">
    <text evidence="2">The sequence shown here is derived from an EMBL/GenBank/DDBJ whole genome shotgun (WGS) entry which is preliminary data.</text>
</comment>
<name>D5P6B3_9MYCO</name>
<dbReference type="Proteomes" id="UP000003653">
    <property type="component" value="Unassembled WGS sequence"/>
</dbReference>
<evidence type="ECO:0000313" key="2">
    <source>
        <dbReference type="EMBL" id="EFG78415.1"/>
    </source>
</evidence>
<dbReference type="HOGENOM" id="CLU_3273062_0_0_11"/>
<proteinExistence type="predicted"/>
<keyword evidence="1" id="KW-0812">Transmembrane</keyword>